<feature type="active site" evidence="9">
    <location>
        <position position="130"/>
    </location>
</feature>
<accession>A0ABS5NRA3</accession>
<comment type="subunit">
    <text evidence="3 9">Heterodimer of HisH and HisF.</text>
</comment>
<feature type="active site" evidence="9">
    <location>
        <position position="11"/>
    </location>
</feature>
<dbReference type="InterPro" id="IPR011060">
    <property type="entry name" value="RibuloseP-bd_barrel"/>
</dbReference>
<protein>
    <recommendedName>
        <fullName evidence="9">Imidazole glycerol phosphate synthase subunit HisF</fullName>
        <ecNumber evidence="9">4.3.2.10</ecNumber>
    </recommendedName>
    <alternativeName>
        <fullName evidence="9">IGP synthase cyclase subunit</fullName>
    </alternativeName>
    <alternativeName>
        <fullName evidence="9">IGP synthase subunit HisF</fullName>
    </alternativeName>
    <alternativeName>
        <fullName evidence="9">ImGP synthase subunit HisF</fullName>
        <shortName evidence="9">IGPS subunit HisF</shortName>
    </alternativeName>
</protein>
<comment type="subcellular location">
    <subcellularLocation>
        <location evidence="9">Cytoplasm</location>
    </subcellularLocation>
</comment>
<dbReference type="Pfam" id="PF00977">
    <property type="entry name" value="His_biosynth"/>
    <property type="match status" value="1"/>
</dbReference>
<dbReference type="EMBL" id="JAGYPM010000002">
    <property type="protein sequence ID" value="MBS4190336.1"/>
    <property type="molecule type" value="Genomic_DNA"/>
</dbReference>
<evidence type="ECO:0000256" key="10">
    <source>
        <dbReference type="RuleBase" id="RU003657"/>
    </source>
</evidence>
<keyword evidence="4 9" id="KW-0028">Amino-acid biosynthesis</keyword>
<dbReference type="InterPro" id="IPR006062">
    <property type="entry name" value="His_biosynth"/>
</dbReference>
<evidence type="ECO:0000313" key="12">
    <source>
        <dbReference type="Proteomes" id="UP000681027"/>
    </source>
</evidence>
<dbReference type="InterPro" id="IPR013785">
    <property type="entry name" value="Aldolase_TIM"/>
</dbReference>
<comment type="pathway">
    <text evidence="1 9">Amino-acid biosynthesis; L-histidine biosynthesis; L-histidine from 5-phospho-alpha-D-ribose 1-diphosphate: step 5/9.</text>
</comment>
<dbReference type="InterPro" id="IPR050064">
    <property type="entry name" value="IGPS_HisA/HisF"/>
</dbReference>
<evidence type="ECO:0000256" key="1">
    <source>
        <dbReference type="ARBA" id="ARBA00005091"/>
    </source>
</evidence>
<reference evidence="11 12" key="1">
    <citation type="submission" date="2021-05" db="EMBL/GenBank/DDBJ databases">
        <title>Novel Bacillus species.</title>
        <authorList>
            <person name="Liu G."/>
        </authorList>
    </citation>
    <scope>NUCLEOTIDE SEQUENCE [LARGE SCALE GENOMIC DNA]</scope>
    <source>
        <strain evidence="11 12">FJAT-49705</strain>
    </source>
</reference>
<evidence type="ECO:0000256" key="5">
    <source>
        <dbReference type="ARBA" id="ARBA00023102"/>
    </source>
</evidence>
<dbReference type="RefSeq" id="WP_213101793.1">
    <property type="nucleotide sequence ID" value="NZ_JAGYPM010000002.1"/>
</dbReference>
<evidence type="ECO:0000313" key="11">
    <source>
        <dbReference type="EMBL" id="MBS4190336.1"/>
    </source>
</evidence>
<comment type="catalytic activity">
    <reaction evidence="8 9">
        <text>5-[(5-phospho-1-deoxy-D-ribulos-1-ylimino)methylamino]-1-(5-phospho-beta-D-ribosyl)imidazole-4-carboxamide + L-glutamine = D-erythro-1-(imidazol-4-yl)glycerol 3-phosphate + 5-amino-1-(5-phospho-beta-D-ribosyl)imidazole-4-carboxamide + L-glutamate + H(+)</text>
        <dbReference type="Rhea" id="RHEA:24793"/>
        <dbReference type="ChEBI" id="CHEBI:15378"/>
        <dbReference type="ChEBI" id="CHEBI:29985"/>
        <dbReference type="ChEBI" id="CHEBI:58278"/>
        <dbReference type="ChEBI" id="CHEBI:58359"/>
        <dbReference type="ChEBI" id="CHEBI:58475"/>
        <dbReference type="ChEBI" id="CHEBI:58525"/>
        <dbReference type="EC" id="4.3.2.10"/>
    </reaction>
</comment>
<keyword evidence="9" id="KW-0963">Cytoplasm</keyword>
<comment type="caution">
    <text evidence="11">The sequence shown here is derived from an EMBL/GenBank/DDBJ whole genome shotgun (WGS) entry which is preliminary data.</text>
</comment>
<evidence type="ECO:0000256" key="2">
    <source>
        <dbReference type="ARBA" id="ARBA00009667"/>
    </source>
</evidence>
<gene>
    <name evidence="9 11" type="primary">hisF</name>
    <name evidence="11" type="ORF">KHA94_08985</name>
</gene>
<evidence type="ECO:0000256" key="9">
    <source>
        <dbReference type="HAMAP-Rule" id="MF_01013"/>
    </source>
</evidence>
<comment type="function">
    <text evidence="7 9">IGPS catalyzes the conversion of PRFAR and glutamine to IGP, AICAR and glutamate. The HisF subunit catalyzes the cyclization activity that produces IGP and AICAR from PRFAR using the ammonia provided by the HisH subunit.</text>
</comment>
<dbReference type="HAMAP" id="MF_01013">
    <property type="entry name" value="HisF"/>
    <property type="match status" value="1"/>
</dbReference>
<dbReference type="PANTHER" id="PTHR21235">
    <property type="entry name" value="IMIDAZOLE GLYCEROL PHOSPHATE SYNTHASE SUBUNIT HISF/H IGP SYNTHASE SUBUNIT HISF/H"/>
    <property type="match status" value="1"/>
</dbReference>
<dbReference type="Proteomes" id="UP000681027">
    <property type="component" value="Unassembled WGS sequence"/>
</dbReference>
<dbReference type="EC" id="4.3.2.10" evidence="9"/>
<keyword evidence="6 9" id="KW-0456">Lyase</keyword>
<dbReference type="PANTHER" id="PTHR21235:SF2">
    <property type="entry name" value="IMIDAZOLE GLYCEROL PHOSPHATE SYNTHASE HISHF"/>
    <property type="match status" value="1"/>
</dbReference>
<dbReference type="InterPro" id="IPR004651">
    <property type="entry name" value="HisF"/>
</dbReference>
<dbReference type="SUPFAM" id="SSF51366">
    <property type="entry name" value="Ribulose-phoshate binding barrel"/>
    <property type="match status" value="1"/>
</dbReference>
<evidence type="ECO:0000256" key="3">
    <source>
        <dbReference type="ARBA" id="ARBA00011152"/>
    </source>
</evidence>
<keyword evidence="12" id="KW-1185">Reference proteome</keyword>
<dbReference type="Gene3D" id="3.20.20.70">
    <property type="entry name" value="Aldolase class I"/>
    <property type="match status" value="1"/>
</dbReference>
<proteinExistence type="inferred from homology"/>
<evidence type="ECO:0000256" key="8">
    <source>
        <dbReference type="ARBA" id="ARBA00047838"/>
    </source>
</evidence>
<name>A0ABS5NRA3_9BACI</name>
<keyword evidence="5 9" id="KW-0368">Histidine biosynthesis</keyword>
<dbReference type="CDD" id="cd04731">
    <property type="entry name" value="HisF"/>
    <property type="match status" value="1"/>
</dbReference>
<evidence type="ECO:0000256" key="6">
    <source>
        <dbReference type="ARBA" id="ARBA00023239"/>
    </source>
</evidence>
<organism evidence="11 12">
    <name type="scientific">Cytobacillus citreus</name>
    <dbReference type="NCBI Taxonomy" id="2833586"/>
    <lineage>
        <taxon>Bacteria</taxon>
        <taxon>Bacillati</taxon>
        <taxon>Bacillota</taxon>
        <taxon>Bacilli</taxon>
        <taxon>Bacillales</taxon>
        <taxon>Bacillaceae</taxon>
        <taxon>Cytobacillus</taxon>
    </lineage>
</organism>
<sequence>MLTKRIIPCLDVKEGRVVKGIQFVQLRDAGDPVELACFYDEQGADELVFLDISASVEGRKTMVEVVRSVASQLAIPFTVGGGINSLEDMKRILRAGADKVSLNTAAVNDPNLITEGAKFFGSQCIVVAVDAKYDTELGSWRVYTHGGRTPSEWEVIAWAEEVVKLGAGEILLTSMDSDGEKKGFDLALTKAVSEAVSIPVIASGGAGNAEHFASAFLDGKADAALAASIFHYKETSVLEVKAYLKEKGVPVR</sequence>
<evidence type="ECO:0000256" key="7">
    <source>
        <dbReference type="ARBA" id="ARBA00025475"/>
    </source>
</evidence>
<evidence type="ECO:0000256" key="4">
    <source>
        <dbReference type="ARBA" id="ARBA00022605"/>
    </source>
</evidence>
<dbReference type="NCBIfam" id="TIGR00735">
    <property type="entry name" value="hisF"/>
    <property type="match status" value="1"/>
</dbReference>
<comment type="similarity">
    <text evidence="2 9 10">Belongs to the HisA/HisF family.</text>
</comment>